<dbReference type="InterPro" id="IPR001810">
    <property type="entry name" value="F-box_dom"/>
</dbReference>
<evidence type="ECO:0000259" key="1">
    <source>
        <dbReference type="PROSITE" id="PS50181"/>
    </source>
</evidence>
<dbReference type="Proteomes" id="UP000813463">
    <property type="component" value="Chromosome 6"/>
</dbReference>
<name>A0ABM3QZX9_SPIOL</name>
<reference evidence="3" key="2">
    <citation type="submission" date="2025-08" db="UniProtKB">
        <authorList>
            <consortium name="RefSeq"/>
        </authorList>
    </citation>
    <scope>IDENTIFICATION</scope>
    <source>
        <tissue evidence="3">Leaf</tissue>
    </source>
</reference>
<dbReference type="GeneID" id="130463729"/>
<evidence type="ECO:0000313" key="3">
    <source>
        <dbReference type="RefSeq" id="XP_056688930.1"/>
    </source>
</evidence>
<dbReference type="InterPro" id="IPR050942">
    <property type="entry name" value="F-box_BR-signaling"/>
</dbReference>
<evidence type="ECO:0000313" key="2">
    <source>
        <dbReference type="Proteomes" id="UP000813463"/>
    </source>
</evidence>
<keyword evidence="2" id="KW-1185">Reference proteome</keyword>
<reference evidence="2" key="1">
    <citation type="journal article" date="2021" name="Nat. Commun.">
        <title>Genomic analyses provide insights into spinach domestication and the genetic basis of agronomic traits.</title>
        <authorList>
            <person name="Cai X."/>
            <person name="Sun X."/>
            <person name="Xu C."/>
            <person name="Sun H."/>
            <person name="Wang X."/>
            <person name="Ge C."/>
            <person name="Zhang Z."/>
            <person name="Wang Q."/>
            <person name="Fei Z."/>
            <person name="Jiao C."/>
            <person name="Wang Q."/>
        </authorList>
    </citation>
    <scope>NUCLEOTIDE SEQUENCE [LARGE SCALE GENOMIC DNA]</scope>
    <source>
        <strain evidence="2">cv. Varoflay</strain>
    </source>
</reference>
<dbReference type="PANTHER" id="PTHR44259:SF107">
    <property type="entry name" value="F-BOX PROTEIN SKIP23-LIKE"/>
    <property type="match status" value="1"/>
</dbReference>
<dbReference type="Pfam" id="PF03478">
    <property type="entry name" value="Beta-prop_KIB1-4"/>
    <property type="match status" value="1"/>
</dbReference>
<dbReference type="InterPro" id="IPR005174">
    <property type="entry name" value="KIB1-4_b-propeller"/>
</dbReference>
<feature type="domain" description="F-box" evidence="1">
    <location>
        <begin position="115"/>
        <end position="161"/>
    </location>
</feature>
<dbReference type="RefSeq" id="XP_056688930.1">
    <property type="nucleotide sequence ID" value="XM_056832952.1"/>
</dbReference>
<proteinExistence type="predicted"/>
<sequence length="513" mass="59117">MSINYGPWTEQGNELIRWIPQPMIPPLPYYGNYSHSYFGPNYGNLVPYYGNSRHTYTPAYGLEYVWIDLNNYIPPYILDHYGYAYPSGAFRSIIKSGTQFDDTLSCTLSNSINIVVDWVNLPKELVTKVAEHLELYEDFETLQLVCSPWRLAAKDAHFRAFINNNTSTIGIGKHTLPLLMIPPLQLISFSKNMIRHINLPDSLIDQQLKGQGYIKRLLSSYGWLFTKGGVGDKLWIFNPFSGVIIEPPEIRPSWIDRSGEIYYEKFVLSANPSTTSDFVAFLVLGRDHLNTRLTPSMLLYWRNGGSSWIPVTDNVGIGDYYFLNDDNFLRCYCRDITYYQGEFYGVNFKGKVVKFQTNQFKFGNHTVTQLESIGYRWLYLYYLVESVGQLLVIRQVMWVNTNHHWCRRCTVKFEVLELNVDTGKVTEVTSLGNRAVFVGSNSSFSVEVSPAHNYFKPNCIYKCDDYVTCRQSGCRDEAEDGCIYNLTDGKFEKLYDFAKCNTLHQWVETPNSS</sequence>
<gene>
    <name evidence="3" type="primary">LOC130463729</name>
</gene>
<protein>
    <submittedName>
        <fullName evidence="3">F-box protein SKIP23-like</fullName>
    </submittedName>
</protein>
<dbReference type="PROSITE" id="PS50181">
    <property type="entry name" value="FBOX"/>
    <property type="match status" value="1"/>
</dbReference>
<dbReference type="PANTHER" id="PTHR44259">
    <property type="entry name" value="OS07G0183000 PROTEIN-RELATED"/>
    <property type="match status" value="1"/>
</dbReference>
<organism evidence="2 3">
    <name type="scientific">Spinacia oleracea</name>
    <name type="common">Spinach</name>
    <dbReference type="NCBI Taxonomy" id="3562"/>
    <lineage>
        <taxon>Eukaryota</taxon>
        <taxon>Viridiplantae</taxon>
        <taxon>Streptophyta</taxon>
        <taxon>Embryophyta</taxon>
        <taxon>Tracheophyta</taxon>
        <taxon>Spermatophyta</taxon>
        <taxon>Magnoliopsida</taxon>
        <taxon>eudicotyledons</taxon>
        <taxon>Gunneridae</taxon>
        <taxon>Pentapetalae</taxon>
        <taxon>Caryophyllales</taxon>
        <taxon>Chenopodiaceae</taxon>
        <taxon>Chenopodioideae</taxon>
        <taxon>Anserineae</taxon>
        <taxon>Spinacia</taxon>
    </lineage>
</organism>
<accession>A0ABM3QZX9</accession>